<evidence type="ECO:0000256" key="2">
    <source>
        <dbReference type="ARBA" id="ARBA00004173"/>
    </source>
</evidence>
<evidence type="ECO:0000256" key="13">
    <source>
        <dbReference type="ARBA" id="ARBA00033251"/>
    </source>
</evidence>
<keyword evidence="11" id="KW-0012">Acyltransferase</keyword>
<dbReference type="InterPro" id="IPR016181">
    <property type="entry name" value="Acyl_CoA_acyltransferase"/>
</dbReference>
<dbReference type="InterPro" id="IPR006855">
    <property type="entry name" value="Vertebrate-like_GNAT_dom"/>
</dbReference>
<keyword evidence="9" id="KW-0809">Transit peptide</keyword>
<dbReference type="PANTHER" id="PTHR23342">
    <property type="entry name" value="N-ACETYLGLUTAMATE SYNTHASE"/>
    <property type="match status" value="1"/>
</dbReference>
<dbReference type="InterPro" id="IPR000182">
    <property type="entry name" value="GNAT_dom"/>
</dbReference>
<evidence type="ECO:0000256" key="14">
    <source>
        <dbReference type="ARBA" id="ARBA00048372"/>
    </source>
</evidence>
<comment type="similarity">
    <text evidence="4">Belongs to the acetyltransferase family.</text>
</comment>
<dbReference type="OMA" id="NAMVRDC"/>
<keyword evidence="10" id="KW-0496">Mitochondrion</keyword>
<keyword evidence="7" id="KW-0028">Amino-acid biosynthesis</keyword>
<evidence type="ECO:0000313" key="18">
    <source>
        <dbReference type="Proteomes" id="UP000070444"/>
    </source>
</evidence>
<evidence type="ECO:0000259" key="16">
    <source>
        <dbReference type="PROSITE" id="PS51731"/>
    </source>
</evidence>
<dbReference type="GO" id="GO:0004042">
    <property type="term" value="F:L-glutamate N-acetyltransferase activity"/>
    <property type="evidence" value="ECO:0007669"/>
    <property type="project" value="TreeGrafter"/>
</dbReference>
<dbReference type="InterPro" id="IPR036393">
    <property type="entry name" value="AceGlu_kinase-like_sf"/>
</dbReference>
<evidence type="ECO:0000256" key="9">
    <source>
        <dbReference type="ARBA" id="ARBA00022946"/>
    </source>
</evidence>
<dbReference type="EC" id="2.3.1.1" evidence="5"/>
<organism evidence="17 18">
    <name type="scientific">Conidiobolus coronatus (strain ATCC 28846 / CBS 209.66 / NRRL 28638)</name>
    <name type="common">Delacroixia coronata</name>
    <dbReference type="NCBI Taxonomy" id="796925"/>
    <lineage>
        <taxon>Eukaryota</taxon>
        <taxon>Fungi</taxon>
        <taxon>Fungi incertae sedis</taxon>
        <taxon>Zoopagomycota</taxon>
        <taxon>Entomophthoromycotina</taxon>
        <taxon>Entomophthoromycetes</taxon>
        <taxon>Entomophthorales</taxon>
        <taxon>Ancylistaceae</taxon>
        <taxon>Conidiobolus</taxon>
    </lineage>
</organism>
<dbReference type="PROSITE" id="PS51186">
    <property type="entry name" value="GNAT"/>
    <property type="match status" value="1"/>
</dbReference>
<evidence type="ECO:0000256" key="6">
    <source>
        <dbReference type="ARBA" id="ARBA00018802"/>
    </source>
</evidence>
<dbReference type="EMBL" id="KQ964445">
    <property type="protein sequence ID" value="KXN72889.1"/>
    <property type="molecule type" value="Genomic_DNA"/>
</dbReference>
<evidence type="ECO:0000256" key="5">
    <source>
        <dbReference type="ARBA" id="ARBA00012697"/>
    </source>
</evidence>
<dbReference type="SUPFAM" id="SSF55729">
    <property type="entry name" value="Acyl-CoA N-acyltransferases (Nat)"/>
    <property type="match status" value="1"/>
</dbReference>
<evidence type="ECO:0000256" key="8">
    <source>
        <dbReference type="ARBA" id="ARBA00022679"/>
    </source>
</evidence>
<accession>A0A137PD06</accession>
<dbReference type="PANTHER" id="PTHR23342:SF4">
    <property type="entry name" value="AMINO-ACID ACETYLTRANSFERASE, MITOCHONDRIAL"/>
    <property type="match status" value="1"/>
</dbReference>
<dbReference type="GO" id="GO:0006592">
    <property type="term" value="P:ornithine biosynthetic process"/>
    <property type="evidence" value="ECO:0007669"/>
    <property type="project" value="TreeGrafter"/>
</dbReference>
<dbReference type="UniPathway" id="UPA00068"/>
<evidence type="ECO:0000259" key="15">
    <source>
        <dbReference type="PROSITE" id="PS51186"/>
    </source>
</evidence>
<comment type="subcellular location">
    <subcellularLocation>
        <location evidence="2">Mitochondrion</location>
    </subcellularLocation>
</comment>
<evidence type="ECO:0000313" key="17">
    <source>
        <dbReference type="EMBL" id="KXN72889.1"/>
    </source>
</evidence>
<evidence type="ECO:0000256" key="11">
    <source>
        <dbReference type="ARBA" id="ARBA00023315"/>
    </source>
</evidence>
<dbReference type="Gene3D" id="3.40.630.30">
    <property type="match status" value="1"/>
</dbReference>
<comment type="pathway">
    <text evidence="3">Amino-acid biosynthesis; L-arginine biosynthesis; N(2)-acetyl-L-ornithine from L-glutamate: step 1/4.</text>
</comment>
<name>A0A137PD06_CONC2</name>
<evidence type="ECO:0000256" key="3">
    <source>
        <dbReference type="ARBA" id="ARBA00004925"/>
    </source>
</evidence>
<dbReference type="Gene3D" id="3.40.1160.10">
    <property type="entry name" value="Acetylglutamate kinase-like"/>
    <property type="match status" value="1"/>
</dbReference>
<comment type="function">
    <text evidence="1">N-acetylglutamate synthase involved in arginine biosynthesis.</text>
</comment>
<evidence type="ECO:0000256" key="10">
    <source>
        <dbReference type="ARBA" id="ARBA00023128"/>
    </source>
</evidence>
<comment type="catalytic activity">
    <reaction evidence="14">
        <text>L-glutamate + acetyl-CoA = N-acetyl-L-glutamate + CoA + H(+)</text>
        <dbReference type="Rhea" id="RHEA:24292"/>
        <dbReference type="ChEBI" id="CHEBI:15378"/>
        <dbReference type="ChEBI" id="CHEBI:29985"/>
        <dbReference type="ChEBI" id="CHEBI:44337"/>
        <dbReference type="ChEBI" id="CHEBI:57287"/>
        <dbReference type="ChEBI" id="CHEBI:57288"/>
        <dbReference type="EC" id="2.3.1.1"/>
    </reaction>
</comment>
<dbReference type="Pfam" id="PF04768">
    <property type="entry name" value="NAT"/>
    <property type="match status" value="1"/>
</dbReference>
<evidence type="ECO:0000256" key="7">
    <source>
        <dbReference type="ARBA" id="ARBA00022605"/>
    </source>
</evidence>
<proteinExistence type="inferred from homology"/>
<evidence type="ECO:0000256" key="12">
    <source>
        <dbReference type="ARBA" id="ARBA00030346"/>
    </source>
</evidence>
<keyword evidence="18" id="KW-1185">Reference proteome</keyword>
<dbReference type="STRING" id="796925.A0A137PD06"/>
<dbReference type="GO" id="GO:0006526">
    <property type="term" value="P:L-arginine biosynthetic process"/>
    <property type="evidence" value="ECO:0007669"/>
    <property type="project" value="UniProtKB-UniPathway"/>
</dbReference>
<gene>
    <name evidence="17" type="ORF">CONCODRAFT_4285</name>
</gene>
<dbReference type="GO" id="GO:0005759">
    <property type="term" value="C:mitochondrial matrix"/>
    <property type="evidence" value="ECO:0007669"/>
    <property type="project" value="TreeGrafter"/>
</dbReference>
<protein>
    <recommendedName>
        <fullName evidence="6">Amino-acid acetyltransferase, mitochondrial</fullName>
        <ecNumber evidence="5">2.3.1.1</ecNumber>
    </recommendedName>
    <alternativeName>
        <fullName evidence="12">Glutamate N-acetyltransferase</fullName>
    </alternativeName>
    <alternativeName>
        <fullName evidence="13">N-acetylglutamate synthase</fullName>
    </alternativeName>
</protein>
<sequence>MLSLLKSSKLVKFQYPHINKAITAKLATSTLFRVKERAPPLKQNAHISQLQSEKELIFKVLKSMPSKREAKSYIKKFSAASDSVHKITSQPVFPIALVNLIVPLYKEELEQVAQTLAYMQRLGLYPVVVLENTDWAGEVPRADRFEPGQFRYLKEIMINDGLALSELLEMENVKTRLISSDCLDATPSKVPGPVRIAHSNIDIKPIASSLKCGAIPIVLPICSSADSTHSATSSFDAMCALSKVLSRYTDQDTKIYGRRLDVMKVIVINNRGGIPNPGFHGQYIPFVNLQQDFDSLIEGYQINNVKLADPPTWQSDLNIVMQCLEYLPATTSAVVLSANTINAVIGNLITDKPLVSPSLPTAQDQNDVTVLRYGLKTMTHTSLKTVDQYKLWKLLNDSFGKEVDIPKFKARLDKVLHSVVIAGDYQGASIVTLEEGDTIYLDKFAVGPQHQGIGVADLLWKQLLADYPDLMWRSRDINPINKWYFERCDGNWKVPKSEWVMFWYGKTGVDRISQYLKVSGNIPPSFLPKKN</sequence>
<dbReference type="PROSITE" id="PS51731">
    <property type="entry name" value="GNAT_NAGS"/>
    <property type="match status" value="1"/>
</dbReference>
<feature type="domain" description="N-acetyltransferase" evidence="16">
    <location>
        <begin position="375"/>
        <end position="527"/>
    </location>
</feature>
<feature type="domain" description="N-acetyltransferase" evidence="15">
    <location>
        <begin position="378"/>
        <end position="531"/>
    </location>
</feature>
<dbReference type="AlphaFoldDB" id="A0A137PD06"/>
<reference evidence="17 18" key="1">
    <citation type="journal article" date="2015" name="Genome Biol. Evol.">
        <title>Phylogenomic analyses indicate that early fungi evolved digesting cell walls of algal ancestors of land plants.</title>
        <authorList>
            <person name="Chang Y."/>
            <person name="Wang S."/>
            <person name="Sekimoto S."/>
            <person name="Aerts A.L."/>
            <person name="Choi C."/>
            <person name="Clum A."/>
            <person name="LaButti K.M."/>
            <person name="Lindquist E.A."/>
            <person name="Yee Ngan C."/>
            <person name="Ohm R.A."/>
            <person name="Salamov A.A."/>
            <person name="Grigoriev I.V."/>
            <person name="Spatafora J.W."/>
            <person name="Berbee M.L."/>
        </authorList>
    </citation>
    <scope>NUCLEOTIDE SEQUENCE [LARGE SCALE GENOMIC DNA]</scope>
    <source>
        <strain evidence="17 18">NRRL 28638</strain>
    </source>
</reference>
<dbReference type="OrthoDB" id="5585968at2759"/>
<keyword evidence="8" id="KW-0808">Transferase</keyword>
<dbReference type="Proteomes" id="UP000070444">
    <property type="component" value="Unassembled WGS sequence"/>
</dbReference>
<evidence type="ECO:0000256" key="4">
    <source>
        <dbReference type="ARBA" id="ARBA00008694"/>
    </source>
</evidence>
<evidence type="ECO:0000256" key="1">
    <source>
        <dbReference type="ARBA" id="ARBA00002294"/>
    </source>
</evidence>